<proteinExistence type="inferred from homology"/>
<dbReference type="GO" id="GO:0008173">
    <property type="term" value="F:RNA methyltransferase activity"/>
    <property type="evidence" value="ECO:0007669"/>
    <property type="project" value="UniProtKB-ARBA"/>
</dbReference>
<reference evidence="6" key="2">
    <citation type="submission" date="2015-01" db="EMBL/GenBank/DDBJ databases">
        <title>Complete genome sequence of Methylobacterium aquaticum strain 22A.</title>
        <authorList>
            <person name="Tani A."/>
            <person name="Ogura Y."/>
            <person name="Hayashi T."/>
        </authorList>
    </citation>
    <scope>NUCLEOTIDE SEQUENCE [LARGE SCALE GENOMIC DNA]</scope>
    <source>
        <strain evidence="6">MA-22A</strain>
    </source>
</reference>
<dbReference type="EMBL" id="AP014704">
    <property type="protein sequence ID" value="BAQ43994.1"/>
    <property type="molecule type" value="Genomic_DNA"/>
</dbReference>
<dbReference type="InterPro" id="IPR007757">
    <property type="entry name" value="MT-A70-like"/>
</dbReference>
<dbReference type="REBASE" id="106213">
    <property type="entry name" value="M.Maq22ORF2625P"/>
</dbReference>
<dbReference type="AlphaFoldDB" id="A0A0C6FG17"/>
<dbReference type="OrthoDB" id="9800596at2"/>
<accession>A0A0C6FG17</accession>
<sequence>MTWPFGALRPHHYSAVIIDPPWRWKAGTKSRPQHYPRMTLAEIKALPVRDLLHPEGGRVFMWITAPLLHRIGEIGSAWRLRYSSAIPWIKTWASEDALFVYPSSIARGTGLEVMGNAEYVVILKAGRPHSIKGRPFSGVWIQPRREHSRKPPNLAEEIEARIPGPYAEVFARQGRPGWDAFGNEAAKFDRLPAAQGAQMLMAAE</sequence>
<dbReference type="STRING" id="270351.Maq22A_c02625"/>
<evidence type="ECO:0000256" key="1">
    <source>
        <dbReference type="ARBA" id="ARBA00022603"/>
    </source>
</evidence>
<evidence type="ECO:0000313" key="5">
    <source>
        <dbReference type="EMBL" id="BAQ43994.1"/>
    </source>
</evidence>
<dbReference type="PATRIC" id="fig|270351.10.peg.520"/>
<evidence type="ECO:0000256" key="3">
    <source>
        <dbReference type="ARBA" id="ARBA00022691"/>
    </source>
</evidence>
<evidence type="ECO:0000256" key="4">
    <source>
        <dbReference type="PROSITE-ProRule" id="PRU00489"/>
    </source>
</evidence>
<dbReference type="Pfam" id="PF05063">
    <property type="entry name" value="MT-A70"/>
    <property type="match status" value="1"/>
</dbReference>
<evidence type="ECO:0000256" key="2">
    <source>
        <dbReference type="ARBA" id="ARBA00022679"/>
    </source>
</evidence>
<protein>
    <submittedName>
        <fullName evidence="5">MT-A70 family protein</fullName>
    </submittedName>
</protein>
<dbReference type="PROSITE" id="PS51143">
    <property type="entry name" value="MT_A70"/>
    <property type="match status" value="1"/>
</dbReference>
<dbReference type="GO" id="GO:0032259">
    <property type="term" value="P:methylation"/>
    <property type="evidence" value="ECO:0007669"/>
    <property type="project" value="UniProtKB-KW"/>
</dbReference>
<keyword evidence="3" id="KW-0949">S-adenosyl-L-methionine</keyword>
<dbReference type="PANTHER" id="PTHR12829">
    <property type="entry name" value="N6-ADENOSINE-METHYLTRANSFERASE"/>
    <property type="match status" value="1"/>
</dbReference>
<dbReference type="GO" id="GO:0008757">
    <property type="term" value="F:S-adenosylmethionine-dependent methyltransferase activity"/>
    <property type="evidence" value="ECO:0007669"/>
    <property type="project" value="UniProtKB-ARBA"/>
</dbReference>
<organism evidence="5 6">
    <name type="scientific">Methylobacterium aquaticum</name>
    <dbReference type="NCBI Taxonomy" id="270351"/>
    <lineage>
        <taxon>Bacteria</taxon>
        <taxon>Pseudomonadati</taxon>
        <taxon>Pseudomonadota</taxon>
        <taxon>Alphaproteobacteria</taxon>
        <taxon>Hyphomicrobiales</taxon>
        <taxon>Methylobacteriaceae</taxon>
        <taxon>Methylobacterium</taxon>
    </lineage>
</organism>
<comment type="similarity">
    <text evidence="4">Belongs to the MT-A70-like family.</text>
</comment>
<reference evidence="5 6" key="1">
    <citation type="journal article" date="2015" name="Genome Announc.">
        <title>Complete Genome Sequence of Methylobacterium aquaticum Strain 22A, Isolated from Racomitrium japonicum Moss.</title>
        <authorList>
            <person name="Tani A."/>
            <person name="Ogura Y."/>
            <person name="Hayashi T."/>
            <person name="Kimbara K."/>
        </authorList>
    </citation>
    <scope>NUCLEOTIDE SEQUENCE [LARGE SCALE GENOMIC DNA]</scope>
    <source>
        <strain evidence="5 6">MA-22A</strain>
    </source>
</reference>
<dbReference type="RefSeq" id="WP_060845582.1">
    <property type="nucleotide sequence ID" value="NZ_AP014704.1"/>
</dbReference>
<dbReference type="KEGG" id="maqu:Maq22A_c02625"/>
<dbReference type="PANTHER" id="PTHR12829:SF7">
    <property type="entry name" value="N6-ADENOSINE-METHYLTRANSFERASE CATALYTIC SUBUNIT"/>
    <property type="match status" value="1"/>
</dbReference>
<evidence type="ECO:0000313" key="6">
    <source>
        <dbReference type="Proteomes" id="UP000061432"/>
    </source>
</evidence>
<keyword evidence="1" id="KW-0489">Methyltransferase</keyword>
<dbReference type="Proteomes" id="UP000061432">
    <property type="component" value="Chromosome"/>
</dbReference>
<gene>
    <name evidence="5" type="primary">ime4</name>
    <name evidence="5" type="ORF">Maq22A_c02625</name>
</gene>
<keyword evidence="2" id="KW-0808">Transferase</keyword>
<name>A0A0C6FG17_9HYPH</name>